<name>A0AAV5K4D2_9ROSI</name>
<dbReference type="PANTHER" id="PTHR46554:SF5">
    <property type="entry name" value="OS10G0327400 PROTEIN"/>
    <property type="match status" value="1"/>
</dbReference>
<dbReference type="Pfam" id="PF08711">
    <property type="entry name" value="Med26"/>
    <property type="match status" value="1"/>
</dbReference>
<dbReference type="PROSITE" id="PS51319">
    <property type="entry name" value="TFIIS_N"/>
    <property type="match status" value="1"/>
</dbReference>
<feature type="domain" description="TFIIS N-terminal" evidence="5">
    <location>
        <begin position="147"/>
        <end position="218"/>
    </location>
</feature>
<dbReference type="PANTHER" id="PTHR46554">
    <property type="entry name" value="MEDIATOR OF RNA POLYMERASE II TRANSCRIPTION SUBUNIT 26A-RELATED"/>
    <property type="match status" value="1"/>
</dbReference>
<evidence type="ECO:0000256" key="2">
    <source>
        <dbReference type="ARBA" id="ARBA00023242"/>
    </source>
</evidence>
<gene>
    <name evidence="6" type="ORF">SLEP1_g27851</name>
</gene>
<evidence type="ECO:0000256" key="4">
    <source>
        <dbReference type="SAM" id="MobiDB-lite"/>
    </source>
</evidence>
<dbReference type="InterPro" id="IPR017923">
    <property type="entry name" value="TFIIS_N"/>
</dbReference>
<comment type="subcellular location">
    <subcellularLocation>
        <location evidence="1 3">Nucleus</location>
    </subcellularLocation>
</comment>
<protein>
    <recommendedName>
        <fullName evidence="5">TFIIS N-terminal domain-containing protein</fullName>
    </recommendedName>
</protein>
<evidence type="ECO:0000313" key="7">
    <source>
        <dbReference type="Proteomes" id="UP001054252"/>
    </source>
</evidence>
<dbReference type="InterPro" id="IPR035441">
    <property type="entry name" value="TFIIS/LEDGF_dom_sf"/>
</dbReference>
<dbReference type="InterPro" id="IPR003617">
    <property type="entry name" value="TFIIS/CRSP70_N_sub"/>
</dbReference>
<dbReference type="EMBL" id="BPVZ01000047">
    <property type="protein sequence ID" value="GKV17335.1"/>
    <property type="molecule type" value="Genomic_DNA"/>
</dbReference>
<proteinExistence type="predicted"/>
<evidence type="ECO:0000256" key="1">
    <source>
        <dbReference type="ARBA" id="ARBA00004123"/>
    </source>
</evidence>
<dbReference type="Gene3D" id="1.20.930.10">
    <property type="entry name" value="Conserved domain common to transcription factors TFIIS, elongin A, CRSP70"/>
    <property type="match status" value="1"/>
</dbReference>
<keyword evidence="7" id="KW-1185">Reference proteome</keyword>
<organism evidence="6 7">
    <name type="scientific">Rubroshorea leprosula</name>
    <dbReference type="NCBI Taxonomy" id="152421"/>
    <lineage>
        <taxon>Eukaryota</taxon>
        <taxon>Viridiplantae</taxon>
        <taxon>Streptophyta</taxon>
        <taxon>Embryophyta</taxon>
        <taxon>Tracheophyta</taxon>
        <taxon>Spermatophyta</taxon>
        <taxon>Magnoliopsida</taxon>
        <taxon>eudicotyledons</taxon>
        <taxon>Gunneridae</taxon>
        <taxon>Pentapetalae</taxon>
        <taxon>rosids</taxon>
        <taxon>malvids</taxon>
        <taxon>Malvales</taxon>
        <taxon>Dipterocarpaceae</taxon>
        <taxon>Rubroshorea</taxon>
    </lineage>
</organism>
<accession>A0AAV5K4D2</accession>
<feature type="region of interest" description="Disordered" evidence="4">
    <location>
        <begin position="66"/>
        <end position="97"/>
    </location>
</feature>
<dbReference type="SUPFAM" id="SSF47676">
    <property type="entry name" value="Conserved domain common to transcription factors TFIIS, elongin A, CRSP70"/>
    <property type="match status" value="1"/>
</dbReference>
<dbReference type="Proteomes" id="UP001054252">
    <property type="component" value="Unassembled WGS sequence"/>
</dbReference>
<evidence type="ECO:0000256" key="3">
    <source>
        <dbReference type="PROSITE-ProRule" id="PRU00649"/>
    </source>
</evidence>
<reference evidence="6 7" key="1">
    <citation type="journal article" date="2021" name="Commun. Biol.">
        <title>The genome of Shorea leprosula (Dipterocarpaceae) highlights the ecological relevance of drought in aseasonal tropical rainforests.</title>
        <authorList>
            <person name="Ng K.K.S."/>
            <person name="Kobayashi M.J."/>
            <person name="Fawcett J.A."/>
            <person name="Hatakeyama M."/>
            <person name="Paape T."/>
            <person name="Ng C.H."/>
            <person name="Ang C.C."/>
            <person name="Tnah L.H."/>
            <person name="Lee C.T."/>
            <person name="Nishiyama T."/>
            <person name="Sese J."/>
            <person name="O'Brien M.J."/>
            <person name="Copetti D."/>
            <person name="Mohd Noor M.I."/>
            <person name="Ong R.C."/>
            <person name="Putra M."/>
            <person name="Sireger I.Z."/>
            <person name="Indrioko S."/>
            <person name="Kosugi Y."/>
            <person name="Izuno A."/>
            <person name="Isagi Y."/>
            <person name="Lee S.L."/>
            <person name="Shimizu K.K."/>
        </authorList>
    </citation>
    <scope>NUCLEOTIDE SEQUENCE [LARGE SCALE GENOMIC DNA]</scope>
    <source>
        <strain evidence="6">214</strain>
    </source>
</reference>
<comment type="caution">
    <text evidence="6">The sequence shown here is derived from an EMBL/GenBank/DDBJ whole genome shotgun (WGS) entry which is preliminary data.</text>
</comment>
<dbReference type="AlphaFoldDB" id="A0AAV5K4D2"/>
<evidence type="ECO:0000259" key="5">
    <source>
        <dbReference type="PROSITE" id="PS51319"/>
    </source>
</evidence>
<dbReference type="GO" id="GO:0005634">
    <property type="term" value="C:nucleus"/>
    <property type="evidence" value="ECO:0007669"/>
    <property type="project" value="UniProtKB-SubCell"/>
</dbReference>
<feature type="region of interest" description="Disordered" evidence="4">
    <location>
        <begin position="412"/>
        <end position="437"/>
    </location>
</feature>
<dbReference type="SMART" id="SM00509">
    <property type="entry name" value="TFS2N"/>
    <property type="match status" value="1"/>
</dbReference>
<sequence length="499" mass="56444">MKPGGIDQWREFFGGANSSIFEIIDHAISVAAKDHPEEFKLQRCQIVDKLYSSELNQCPCHNHNELPNSKKSSEECDTGANGSLQGNGNAGDDLGVIGGSKDGDEIDICQNDPQEINTNQPIKNSCSEAEALTADTDEEKEIICELDRIREVVQNEDQSERVLLDSLKRLQLIDLSFEILKKTEIGKPVNLLRKHNSSQIRQLARSLILAWRIKVDKWLEAKETIAGSEKHSVDFNPSGIDEEGGLPQPALDGAAFLTPQFPMQISHSQSIDGMDNERNLQNNVKIEANCGKGKSQSTSLPIEKNMLVMDVKQQPVKQESVFKPIEAKPSDIKTMPWNIKKQSSEPGISHGIDLQRTNNTTLMKKEWLLKNQQETRETWKRADAENGRKQQDSNMKLTTPVNTIISKAESYKNSDSVRAPADHQALQQKFKPQEKNTIREKLEVAKRKLEQDHQQLEKAKNQRTIQMTDVKDLPRPAVGPKNLNMNQKYQKWHQENHRN</sequence>
<feature type="region of interest" description="Disordered" evidence="4">
    <location>
        <begin position="454"/>
        <end position="499"/>
    </location>
</feature>
<keyword evidence="2 3" id="KW-0539">Nucleus</keyword>
<evidence type="ECO:0000313" key="6">
    <source>
        <dbReference type="EMBL" id="GKV17335.1"/>
    </source>
</evidence>
<dbReference type="CDD" id="cd00183">
    <property type="entry name" value="TFIIS_I"/>
    <property type="match status" value="1"/>
</dbReference>